<keyword evidence="14" id="KW-1185">Reference proteome</keyword>
<dbReference type="InterPro" id="IPR027417">
    <property type="entry name" value="P-loop_NTPase"/>
</dbReference>
<evidence type="ECO:0000313" key="13">
    <source>
        <dbReference type="EMBL" id="ELR15959.1"/>
    </source>
</evidence>
<evidence type="ECO:0000256" key="1">
    <source>
        <dbReference type="ARBA" id="ARBA00004123"/>
    </source>
</evidence>
<dbReference type="PIRSF" id="PIRSF005813">
    <property type="entry name" value="MSH2"/>
    <property type="match status" value="1"/>
</dbReference>
<evidence type="ECO:0000256" key="4">
    <source>
        <dbReference type="ARBA" id="ARBA00022741"/>
    </source>
</evidence>
<dbReference type="InterPro" id="IPR032642">
    <property type="entry name" value="Msh2_ATP-bd"/>
</dbReference>
<evidence type="ECO:0000256" key="2">
    <source>
        <dbReference type="ARBA" id="ARBA00006271"/>
    </source>
</evidence>
<protein>
    <recommendedName>
        <fullName evidence="10">DNA mismatch repair protein MSH2</fullName>
    </recommendedName>
    <alternativeName>
        <fullName evidence="3">DNA mismatch repair protein Msh2</fullName>
    </alternativeName>
</protein>
<dbReference type="PANTHER" id="PTHR11361">
    <property type="entry name" value="DNA MISMATCH REPAIR PROTEIN MUTS FAMILY MEMBER"/>
    <property type="match status" value="1"/>
</dbReference>
<evidence type="ECO:0000256" key="5">
    <source>
        <dbReference type="ARBA" id="ARBA00022763"/>
    </source>
</evidence>
<dbReference type="InterPro" id="IPR007695">
    <property type="entry name" value="DNA_mismatch_repair_MutS-lik_N"/>
</dbReference>
<dbReference type="RefSeq" id="XP_004337972.1">
    <property type="nucleotide sequence ID" value="XM_004337924.1"/>
</dbReference>
<dbReference type="SMART" id="SM00534">
    <property type="entry name" value="MUTSac"/>
    <property type="match status" value="1"/>
</dbReference>
<dbReference type="InterPro" id="IPR007860">
    <property type="entry name" value="DNA_mmatch_repair_MutS_con_dom"/>
</dbReference>
<dbReference type="Gene3D" id="3.40.1170.10">
    <property type="entry name" value="DNA repair protein MutS, domain I"/>
    <property type="match status" value="1"/>
</dbReference>
<dbReference type="SUPFAM" id="SSF48334">
    <property type="entry name" value="DNA repair protein MutS, domain III"/>
    <property type="match status" value="1"/>
</dbReference>
<name>L8GS03_ACACF</name>
<dbReference type="STRING" id="1257118.L8GS03"/>
<dbReference type="Gene3D" id="3.40.50.300">
    <property type="entry name" value="P-loop containing nucleotide triphosphate hydrolases"/>
    <property type="match status" value="1"/>
</dbReference>
<dbReference type="SUPFAM" id="SSF52540">
    <property type="entry name" value="P-loop containing nucleoside triphosphate hydrolases"/>
    <property type="match status" value="1"/>
</dbReference>
<gene>
    <name evidence="13" type="ORF">ACA1_031570</name>
</gene>
<keyword evidence="4" id="KW-0547">Nucleotide-binding</keyword>
<keyword evidence="7" id="KW-0238">DNA-binding</keyword>
<keyword evidence="5" id="KW-0227">DNA damage</keyword>
<evidence type="ECO:0000256" key="11">
    <source>
        <dbReference type="SAM" id="MobiDB-lite"/>
    </source>
</evidence>
<dbReference type="PANTHER" id="PTHR11361:SF35">
    <property type="entry name" value="DNA MISMATCH REPAIR PROTEIN MSH2"/>
    <property type="match status" value="1"/>
</dbReference>
<dbReference type="SMART" id="SM00533">
    <property type="entry name" value="MUTSd"/>
    <property type="match status" value="1"/>
</dbReference>
<dbReference type="KEGG" id="acan:ACA1_031570"/>
<dbReference type="InterPro" id="IPR036678">
    <property type="entry name" value="MutS_con_dom_sf"/>
</dbReference>
<dbReference type="InterPro" id="IPR016151">
    <property type="entry name" value="DNA_mismatch_repair_MutS_N"/>
</dbReference>
<dbReference type="GO" id="GO:0140664">
    <property type="term" value="F:ATP-dependent DNA damage sensor activity"/>
    <property type="evidence" value="ECO:0007669"/>
    <property type="project" value="InterPro"/>
</dbReference>
<evidence type="ECO:0000313" key="14">
    <source>
        <dbReference type="Proteomes" id="UP000011083"/>
    </source>
</evidence>
<dbReference type="GO" id="GO:0006312">
    <property type="term" value="P:mitotic recombination"/>
    <property type="evidence" value="ECO:0007669"/>
    <property type="project" value="TreeGrafter"/>
</dbReference>
<feature type="domain" description="DNA mismatch repair proteins mutS family" evidence="12">
    <location>
        <begin position="730"/>
        <end position="746"/>
    </location>
</feature>
<dbReference type="VEuPathDB" id="AmoebaDB:ACA1_031570"/>
<evidence type="ECO:0000259" key="12">
    <source>
        <dbReference type="PROSITE" id="PS00486"/>
    </source>
</evidence>
<dbReference type="Pfam" id="PF05188">
    <property type="entry name" value="MutS_II"/>
    <property type="match status" value="1"/>
</dbReference>
<dbReference type="InterPro" id="IPR000432">
    <property type="entry name" value="DNA_mismatch_repair_MutS_C"/>
</dbReference>
<dbReference type="GO" id="GO:0030983">
    <property type="term" value="F:mismatched DNA binding"/>
    <property type="evidence" value="ECO:0007669"/>
    <property type="project" value="InterPro"/>
</dbReference>
<dbReference type="FunFam" id="1.10.1420.10:FF:000003">
    <property type="entry name" value="DNA mismatch repair protein"/>
    <property type="match status" value="1"/>
</dbReference>
<dbReference type="InterPro" id="IPR045076">
    <property type="entry name" value="MutS"/>
</dbReference>
<dbReference type="OMA" id="KLYYAIL"/>
<evidence type="ECO:0000256" key="9">
    <source>
        <dbReference type="ARBA" id="ARBA00023242"/>
    </source>
</evidence>
<dbReference type="AlphaFoldDB" id="L8GS03"/>
<organism evidence="13 14">
    <name type="scientific">Acanthamoeba castellanii (strain ATCC 30010 / Neff)</name>
    <dbReference type="NCBI Taxonomy" id="1257118"/>
    <lineage>
        <taxon>Eukaryota</taxon>
        <taxon>Amoebozoa</taxon>
        <taxon>Discosea</taxon>
        <taxon>Longamoebia</taxon>
        <taxon>Centramoebida</taxon>
        <taxon>Acanthamoebidae</taxon>
        <taxon>Acanthamoeba</taxon>
    </lineage>
</organism>
<evidence type="ECO:0000256" key="10">
    <source>
        <dbReference type="ARBA" id="ARBA00073545"/>
    </source>
</evidence>
<keyword evidence="8" id="KW-0234">DNA repair</keyword>
<dbReference type="OrthoDB" id="295033at2759"/>
<accession>L8GS03</accession>
<dbReference type="Gene3D" id="3.30.420.110">
    <property type="entry name" value="MutS, connector domain"/>
    <property type="match status" value="1"/>
</dbReference>
<dbReference type="Gene3D" id="1.10.1420.10">
    <property type="match status" value="2"/>
</dbReference>
<dbReference type="InterPro" id="IPR011184">
    <property type="entry name" value="DNA_mismatch_repair_Msh2"/>
</dbReference>
<dbReference type="Pfam" id="PF00488">
    <property type="entry name" value="MutS_V"/>
    <property type="match status" value="1"/>
</dbReference>
<evidence type="ECO:0000256" key="3">
    <source>
        <dbReference type="ARBA" id="ARBA00019549"/>
    </source>
</evidence>
<dbReference type="GO" id="GO:0005524">
    <property type="term" value="F:ATP binding"/>
    <property type="evidence" value="ECO:0007669"/>
    <property type="project" value="UniProtKB-KW"/>
</dbReference>
<dbReference type="EMBL" id="KB008014">
    <property type="protein sequence ID" value="ELR15959.1"/>
    <property type="molecule type" value="Genomic_DNA"/>
</dbReference>
<dbReference type="InterPro" id="IPR036187">
    <property type="entry name" value="DNA_mismatch_repair_MutS_sf"/>
</dbReference>
<dbReference type="CDD" id="cd03285">
    <property type="entry name" value="ABC_MSH2_euk"/>
    <property type="match status" value="1"/>
</dbReference>
<keyword evidence="6" id="KW-0067">ATP-binding</keyword>
<keyword evidence="9" id="KW-0539">Nucleus</keyword>
<feature type="region of interest" description="Disordered" evidence="11">
    <location>
        <begin position="841"/>
        <end position="882"/>
    </location>
</feature>
<dbReference type="Proteomes" id="UP000011083">
    <property type="component" value="Unassembled WGS sequence"/>
</dbReference>
<dbReference type="GO" id="GO:0032301">
    <property type="term" value="C:MutSalpha complex"/>
    <property type="evidence" value="ECO:0007669"/>
    <property type="project" value="TreeGrafter"/>
</dbReference>
<reference evidence="13 14" key="1">
    <citation type="journal article" date="2013" name="Genome Biol.">
        <title>Genome of Acanthamoeba castellanii highlights extensive lateral gene transfer and early evolution of tyrosine kinase signaling.</title>
        <authorList>
            <person name="Clarke M."/>
            <person name="Lohan A.J."/>
            <person name="Liu B."/>
            <person name="Lagkouvardos I."/>
            <person name="Roy S."/>
            <person name="Zafar N."/>
            <person name="Bertelli C."/>
            <person name="Schilde C."/>
            <person name="Kianianmomeni A."/>
            <person name="Burglin T.R."/>
            <person name="Frech C."/>
            <person name="Turcotte B."/>
            <person name="Kopec K.O."/>
            <person name="Synnott J.M."/>
            <person name="Choo C."/>
            <person name="Paponov I."/>
            <person name="Finkler A."/>
            <person name="Soon Heng Tan C."/>
            <person name="Hutchins A.P."/>
            <person name="Weinmeier T."/>
            <person name="Rattei T."/>
            <person name="Chu J.S."/>
            <person name="Gimenez G."/>
            <person name="Irimia M."/>
            <person name="Rigden D.J."/>
            <person name="Fitzpatrick D.A."/>
            <person name="Lorenzo-Morales J."/>
            <person name="Bateman A."/>
            <person name="Chiu C.H."/>
            <person name="Tang P."/>
            <person name="Hegemann P."/>
            <person name="Fromm H."/>
            <person name="Raoult D."/>
            <person name="Greub G."/>
            <person name="Miranda-Saavedra D."/>
            <person name="Chen N."/>
            <person name="Nash P."/>
            <person name="Ginger M.L."/>
            <person name="Horn M."/>
            <person name="Schaap P."/>
            <person name="Caler L."/>
            <person name="Loftus B."/>
        </authorList>
    </citation>
    <scope>NUCLEOTIDE SEQUENCE [LARGE SCALE GENOMIC DNA]</scope>
    <source>
        <strain evidence="13 14">Neff</strain>
    </source>
</reference>
<dbReference type="GO" id="GO:0006298">
    <property type="term" value="P:mismatch repair"/>
    <property type="evidence" value="ECO:0007669"/>
    <property type="project" value="InterPro"/>
</dbReference>
<evidence type="ECO:0000256" key="7">
    <source>
        <dbReference type="ARBA" id="ARBA00023125"/>
    </source>
</evidence>
<dbReference type="PROSITE" id="PS00486">
    <property type="entry name" value="DNA_MISMATCH_REPAIR_2"/>
    <property type="match status" value="1"/>
</dbReference>
<dbReference type="FunFam" id="3.40.50.300:FF:000523">
    <property type="entry name" value="DNA mismatch repair protein"/>
    <property type="match status" value="1"/>
</dbReference>
<comment type="subcellular location">
    <subcellularLocation>
        <location evidence="1">Nucleus</location>
    </subcellularLocation>
</comment>
<sequence>MKGKKGKEGQGGGSAKSKAEDAFCRFYNQTFPKEDGVVRFFGQKEIFSVHGEAAKFVAQEYFRTLAAVTFSGSQQLPTVEMKQEKYEDVVRDLILVKLKKVEVWGKTGTNWAKEKKASPGNVRDFEELLYRNKELEDTAVSVAICFGVEGQHKMVGAAFADAILRKIGYCQFVDTIHLANLESLLLQIGARECILAPGGTRDEIEMKKLDGLLERCGIMKTEVKKAHFKAQDIEQDLSRLVREDMANNLHQALEHSCAMSSLAAIIKHMELLSDEDNFRSYQLKTLDLSKYMRIDQPASRALNLFPSPTDTDKSFSLYGLLNKCRTAMGSRRLLQWIKQPLLNIDDIEVRQNIVEIFVEDAELRQSMQEHFRRITDIDRLIKKFQRTRITASLKDCVVLYDIYRRLPSMHATLSAYSTKNAGLLHEQYTDELARVIDEFSDFQRLIEGCIDLDAAQNNEYQINARFDPEFTQWCKEKEQVKQKIDTIFRAVQRELGADKRDKDSVELENSKVHEWHIVVPKKASTTKLIKSKRDWSVLEDTTKAMRSRRWTELEECIQAKQKELVLEIIKCVASYVPLVEDLSILLADLDVFVSLAHVAVNAPAGYVRPRLTPSGTGDVILKQARHPCLELQDGVGFIANDVIMKRDDSSFQIITGPNMGGKSTYIRSAGVIVLMAQIGSFVPCSTAVVSVVDCIMCRLGASDSQLRGVSTFMAEMQETSSILKAATQRSLIIIDELGRGTSTYDGFGLAWAISEHIINKIGCFCFFATHFHELTALEQHIPKVKNLHVTAQTADNKLVLLYNIKQGPSDKSFGIHIAELAGFPPSVIEVAQQKVETLEKTAQSKGVTSGVGQKRERPTSKPGAGAASAVKRPRTEGAEEEGTRLVRQFLDDFKKLPLDSLSPAEAMQRMKGMRERLMSHNNPFVLTLLSAQQSA</sequence>
<dbReference type="Pfam" id="PF01624">
    <property type="entry name" value="MutS_I"/>
    <property type="match status" value="1"/>
</dbReference>
<dbReference type="GeneID" id="14916633"/>
<evidence type="ECO:0000256" key="8">
    <source>
        <dbReference type="ARBA" id="ARBA00023204"/>
    </source>
</evidence>
<feature type="compositionally biased region" description="Polar residues" evidence="11">
    <location>
        <begin position="841"/>
        <end position="851"/>
    </location>
</feature>
<dbReference type="FunFam" id="3.30.420.110:FF:000002">
    <property type="entry name" value="DNA mismatch repair protein"/>
    <property type="match status" value="1"/>
</dbReference>
<dbReference type="InterPro" id="IPR007696">
    <property type="entry name" value="DNA_mismatch_repair_MutS_core"/>
</dbReference>
<feature type="compositionally biased region" description="Basic and acidic residues" evidence="11">
    <location>
        <begin position="873"/>
        <end position="882"/>
    </location>
</feature>
<evidence type="ECO:0000256" key="6">
    <source>
        <dbReference type="ARBA" id="ARBA00022840"/>
    </source>
</evidence>
<proteinExistence type="inferred from homology"/>
<comment type="similarity">
    <text evidence="2">Belongs to the DNA mismatch repair MutS family.</text>
</comment>
<dbReference type="Pfam" id="PF05192">
    <property type="entry name" value="MutS_III"/>
    <property type="match status" value="1"/>
</dbReference>